<name>A0A1G7XV24_9PROT</name>
<dbReference type="Pfam" id="PF02325">
    <property type="entry name" value="CCB3_YggT"/>
    <property type="match status" value="1"/>
</dbReference>
<evidence type="ECO:0000256" key="1">
    <source>
        <dbReference type="ARBA" id="ARBA00010894"/>
    </source>
</evidence>
<evidence type="ECO:0000313" key="4">
    <source>
        <dbReference type="Proteomes" id="UP000217076"/>
    </source>
</evidence>
<proteinExistence type="inferred from homology"/>
<evidence type="ECO:0000256" key="2">
    <source>
        <dbReference type="SAM" id="Phobius"/>
    </source>
</evidence>
<reference evidence="4" key="1">
    <citation type="submission" date="2016-10" db="EMBL/GenBank/DDBJ databases">
        <authorList>
            <person name="Varghese N."/>
            <person name="Submissions S."/>
        </authorList>
    </citation>
    <scope>NUCLEOTIDE SEQUENCE [LARGE SCALE GENOMIC DNA]</scope>
    <source>
        <strain evidence="4">930I</strain>
    </source>
</reference>
<feature type="transmembrane region" description="Helical" evidence="2">
    <location>
        <begin position="12"/>
        <end position="34"/>
    </location>
</feature>
<dbReference type="Proteomes" id="UP000217076">
    <property type="component" value="Unassembled WGS sequence"/>
</dbReference>
<keyword evidence="4" id="KW-1185">Reference proteome</keyword>
<dbReference type="AlphaFoldDB" id="A0A1G7XV24"/>
<accession>A0A1G7XV24</accession>
<dbReference type="PANTHER" id="PTHR33219">
    <property type="entry name" value="YLMG HOMOLOG PROTEIN 2, CHLOROPLASTIC"/>
    <property type="match status" value="1"/>
</dbReference>
<dbReference type="OrthoDB" id="9814445at2"/>
<gene>
    <name evidence="3" type="ORF">SAMN05421742_103106</name>
</gene>
<dbReference type="EMBL" id="FNCV01000003">
    <property type="protein sequence ID" value="SDG88004.1"/>
    <property type="molecule type" value="Genomic_DNA"/>
</dbReference>
<dbReference type="PANTHER" id="PTHR33219:SF14">
    <property type="entry name" value="PROTEIN COFACTOR ASSEMBLY OF COMPLEX C SUBUNIT B CCB3, CHLOROPLASTIC-RELATED"/>
    <property type="match status" value="1"/>
</dbReference>
<dbReference type="GO" id="GO:0016020">
    <property type="term" value="C:membrane"/>
    <property type="evidence" value="ECO:0007669"/>
    <property type="project" value="InterPro"/>
</dbReference>
<sequence>MDIVVGPLFMVLDIALNLLMWAVIISAILSWLVAFNVINPRNQFVASVGNVLWRITEPLLRPIRRVVPVMGGVDLSPIVLLLAIVFVRGILANIHYAMM</sequence>
<feature type="transmembrane region" description="Helical" evidence="2">
    <location>
        <begin position="78"/>
        <end position="98"/>
    </location>
</feature>
<keyword evidence="2" id="KW-0472">Membrane</keyword>
<dbReference type="InterPro" id="IPR003425">
    <property type="entry name" value="CCB3/YggT"/>
</dbReference>
<keyword evidence="2" id="KW-0812">Transmembrane</keyword>
<protein>
    <submittedName>
        <fullName evidence="3">YggT family protein</fullName>
    </submittedName>
</protein>
<evidence type="ECO:0000313" key="3">
    <source>
        <dbReference type="EMBL" id="SDG88004.1"/>
    </source>
</evidence>
<dbReference type="STRING" id="83401.SAMN05421742_103106"/>
<organism evidence="3 4">
    <name type="scientific">Roseospirillum parvum</name>
    <dbReference type="NCBI Taxonomy" id="83401"/>
    <lineage>
        <taxon>Bacteria</taxon>
        <taxon>Pseudomonadati</taxon>
        <taxon>Pseudomonadota</taxon>
        <taxon>Alphaproteobacteria</taxon>
        <taxon>Rhodospirillales</taxon>
        <taxon>Rhodospirillaceae</taxon>
        <taxon>Roseospirillum</taxon>
    </lineage>
</organism>
<dbReference type="RefSeq" id="WP_092616805.1">
    <property type="nucleotide sequence ID" value="NZ_FNCV01000003.1"/>
</dbReference>
<comment type="similarity">
    <text evidence="1">Belongs to the YggT family.</text>
</comment>
<keyword evidence="2" id="KW-1133">Transmembrane helix</keyword>